<dbReference type="AlphaFoldDB" id="A0A8J3IKS7"/>
<evidence type="ECO:0000313" key="4">
    <source>
        <dbReference type="Proteomes" id="UP000597444"/>
    </source>
</evidence>
<dbReference type="InterPro" id="IPR023210">
    <property type="entry name" value="NADP_OxRdtase_dom"/>
</dbReference>
<comment type="caution">
    <text evidence="3">The sequence shown here is derived from an EMBL/GenBank/DDBJ whole genome shotgun (WGS) entry which is preliminary data.</text>
</comment>
<dbReference type="Gene3D" id="3.20.20.100">
    <property type="entry name" value="NADP-dependent oxidoreductase domain"/>
    <property type="match status" value="1"/>
</dbReference>
<dbReference type="GO" id="GO:0005829">
    <property type="term" value="C:cytosol"/>
    <property type="evidence" value="ECO:0007669"/>
    <property type="project" value="UniProtKB-ARBA"/>
</dbReference>
<dbReference type="InterPro" id="IPR050523">
    <property type="entry name" value="AKR_Detox_Biosynth"/>
</dbReference>
<dbReference type="PRINTS" id="PR00069">
    <property type="entry name" value="ALDKETRDTASE"/>
</dbReference>
<keyword evidence="1" id="KW-0560">Oxidoreductase</keyword>
<reference evidence="3" key="1">
    <citation type="submission" date="2020-10" db="EMBL/GenBank/DDBJ databases">
        <title>Taxonomic study of unclassified bacteria belonging to the class Ktedonobacteria.</title>
        <authorList>
            <person name="Yabe S."/>
            <person name="Wang C.M."/>
            <person name="Zheng Y."/>
            <person name="Sakai Y."/>
            <person name="Cavaletti L."/>
            <person name="Monciardini P."/>
            <person name="Donadio S."/>
        </authorList>
    </citation>
    <scope>NUCLEOTIDE SEQUENCE</scope>
    <source>
        <strain evidence="3">ID150040</strain>
    </source>
</reference>
<gene>
    <name evidence="3" type="ORF">KSF_031050</name>
</gene>
<dbReference type="EMBL" id="BNJK01000001">
    <property type="protein sequence ID" value="GHO93057.1"/>
    <property type="molecule type" value="Genomic_DNA"/>
</dbReference>
<sequence>MQYAMLGKTGLVVSRFALGTGNFGKGVQHGGAGHMVDQQQADAIVAASIEAGINFFDTANVYGSGFSEEILGRALGAQRKEVVLATKIGRRTSNALIDAGLSYRNVIAAVEASLKRLDTDYIDLLYLHISDPLTPYEETARGLDYLVQRGLVRYIGFSNFTSWQAASFLAIQQQNRYASFVAGQMQYSLLERGIEYEVAPFSQYAGLGLLTYSPLAGGFLTGKYTQENPTGTVAGREGRLAFSARASDREAANAIVEKLHEIAAHREATPSQIALAWLLTKPYVTSVILGAGTLEQFSDNVKAADLSLSPEEIEALGSLTALKEIYPYLLPGGGRDRMIERALGHQGV</sequence>
<evidence type="ECO:0000259" key="2">
    <source>
        <dbReference type="Pfam" id="PF00248"/>
    </source>
</evidence>
<dbReference type="Pfam" id="PF00248">
    <property type="entry name" value="Aldo_ket_red"/>
    <property type="match status" value="1"/>
</dbReference>
<name>A0A8J3IKS7_9CHLR</name>
<dbReference type="PANTHER" id="PTHR43364:SF18">
    <property type="entry name" value="OXIDOREDUCTASE"/>
    <property type="match status" value="1"/>
</dbReference>
<proteinExistence type="predicted"/>
<accession>A0A8J3IKS7</accession>
<dbReference type="FunFam" id="3.20.20.100:FF:000004">
    <property type="entry name" value="Oxidoreductase, aldo/keto reductase"/>
    <property type="match status" value="1"/>
</dbReference>
<evidence type="ECO:0000313" key="3">
    <source>
        <dbReference type="EMBL" id="GHO93057.1"/>
    </source>
</evidence>
<dbReference type="InterPro" id="IPR020471">
    <property type="entry name" value="AKR"/>
</dbReference>
<dbReference type="SUPFAM" id="SSF51430">
    <property type="entry name" value="NAD(P)-linked oxidoreductase"/>
    <property type="match status" value="1"/>
</dbReference>
<dbReference type="PANTHER" id="PTHR43364">
    <property type="entry name" value="NADH-SPECIFIC METHYLGLYOXAL REDUCTASE-RELATED"/>
    <property type="match status" value="1"/>
</dbReference>
<evidence type="ECO:0000256" key="1">
    <source>
        <dbReference type="ARBA" id="ARBA00023002"/>
    </source>
</evidence>
<organism evidence="3 4">
    <name type="scientific">Reticulibacter mediterranei</name>
    <dbReference type="NCBI Taxonomy" id="2778369"/>
    <lineage>
        <taxon>Bacteria</taxon>
        <taxon>Bacillati</taxon>
        <taxon>Chloroflexota</taxon>
        <taxon>Ktedonobacteria</taxon>
        <taxon>Ktedonobacterales</taxon>
        <taxon>Reticulibacteraceae</taxon>
        <taxon>Reticulibacter</taxon>
    </lineage>
</organism>
<feature type="domain" description="NADP-dependent oxidoreductase" evidence="2">
    <location>
        <begin position="18"/>
        <end position="318"/>
    </location>
</feature>
<dbReference type="RefSeq" id="WP_220203862.1">
    <property type="nucleotide sequence ID" value="NZ_BNJK01000001.1"/>
</dbReference>
<dbReference type="GO" id="GO:0016491">
    <property type="term" value="F:oxidoreductase activity"/>
    <property type="evidence" value="ECO:0007669"/>
    <property type="project" value="UniProtKB-KW"/>
</dbReference>
<dbReference type="Proteomes" id="UP000597444">
    <property type="component" value="Unassembled WGS sequence"/>
</dbReference>
<dbReference type="InterPro" id="IPR036812">
    <property type="entry name" value="NAD(P)_OxRdtase_dom_sf"/>
</dbReference>
<protein>
    <submittedName>
        <fullName evidence="3">Oxidoreductase</fullName>
    </submittedName>
</protein>
<keyword evidence="4" id="KW-1185">Reference proteome</keyword>